<dbReference type="GO" id="GO:0016121">
    <property type="term" value="P:carotene catabolic process"/>
    <property type="evidence" value="ECO:0007669"/>
    <property type="project" value="TreeGrafter"/>
</dbReference>
<dbReference type="GO" id="GO:0046872">
    <property type="term" value="F:metal ion binding"/>
    <property type="evidence" value="ECO:0007669"/>
    <property type="project" value="UniProtKB-KW"/>
</dbReference>
<dbReference type="GO" id="GO:0010436">
    <property type="term" value="F:carotenoid dioxygenase activity"/>
    <property type="evidence" value="ECO:0007669"/>
    <property type="project" value="TreeGrafter"/>
</dbReference>
<evidence type="ECO:0000256" key="1">
    <source>
        <dbReference type="ARBA" id="ARBA00001954"/>
    </source>
</evidence>
<keyword evidence="3" id="KW-0479">Metal-binding</keyword>
<dbReference type="Pfam" id="PF03055">
    <property type="entry name" value="RPE65"/>
    <property type="match status" value="1"/>
</dbReference>
<evidence type="ECO:0000256" key="4">
    <source>
        <dbReference type="ARBA" id="ARBA00023002"/>
    </source>
</evidence>
<organism evidence="6 7">
    <name type="scientific">Allacma fusca</name>
    <dbReference type="NCBI Taxonomy" id="39272"/>
    <lineage>
        <taxon>Eukaryota</taxon>
        <taxon>Metazoa</taxon>
        <taxon>Ecdysozoa</taxon>
        <taxon>Arthropoda</taxon>
        <taxon>Hexapoda</taxon>
        <taxon>Collembola</taxon>
        <taxon>Symphypleona</taxon>
        <taxon>Sminthuridae</taxon>
        <taxon>Allacma</taxon>
    </lineage>
</organism>
<dbReference type="PANTHER" id="PTHR10543">
    <property type="entry name" value="BETA-CAROTENE DIOXYGENASE"/>
    <property type="match status" value="1"/>
</dbReference>
<evidence type="ECO:0000256" key="2">
    <source>
        <dbReference type="ARBA" id="ARBA00006787"/>
    </source>
</evidence>
<dbReference type="OrthoDB" id="1069523at2759"/>
<dbReference type="EMBL" id="CAJVCH010378180">
    <property type="protein sequence ID" value="CAG7816781.1"/>
    <property type="molecule type" value="Genomic_DNA"/>
</dbReference>
<name>A0A8J2KF62_9HEXA</name>
<evidence type="ECO:0000313" key="7">
    <source>
        <dbReference type="Proteomes" id="UP000708208"/>
    </source>
</evidence>
<evidence type="ECO:0000256" key="5">
    <source>
        <dbReference type="ARBA" id="ARBA00023004"/>
    </source>
</evidence>
<dbReference type="GO" id="GO:0003834">
    <property type="term" value="F:beta-carotene 15,15'-dioxygenase activity"/>
    <property type="evidence" value="ECO:0007669"/>
    <property type="project" value="TreeGrafter"/>
</dbReference>
<reference evidence="6" key="1">
    <citation type="submission" date="2021-06" db="EMBL/GenBank/DDBJ databases">
        <authorList>
            <person name="Hodson N. C."/>
            <person name="Mongue J. A."/>
            <person name="Jaron S. K."/>
        </authorList>
    </citation>
    <scope>NUCLEOTIDE SEQUENCE</scope>
</reference>
<keyword evidence="4" id="KW-0560">Oxidoreductase</keyword>
<proteinExistence type="inferred from homology"/>
<keyword evidence="7" id="KW-1185">Reference proteome</keyword>
<keyword evidence="5" id="KW-0408">Iron</keyword>
<dbReference type="InterPro" id="IPR004294">
    <property type="entry name" value="Carotenoid_Oase"/>
</dbReference>
<gene>
    <name evidence="6" type="ORF">AFUS01_LOCUS27382</name>
</gene>
<protein>
    <submittedName>
        <fullName evidence="6">Uncharacterized protein</fullName>
    </submittedName>
</protein>
<comment type="similarity">
    <text evidence="2">Belongs to the carotenoid oxygenase family.</text>
</comment>
<evidence type="ECO:0000256" key="3">
    <source>
        <dbReference type="ARBA" id="ARBA00022723"/>
    </source>
</evidence>
<comment type="cofactor">
    <cofactor evidence="1">
        <name>Fe(2+)</name>
        <dbReference type="ChEBI" id="CHEBI:29033"/>
    </cofactor>
</comment>
<dbReference type="PANTHER" id="PTHR10543:SF24">
    <property type="entry name" value="CAROTENOID ISOMEROOXYGENASE"/>
    <property type="match status" value="1"/>
</dbReference>
<feature type="non-terminal residue" evidence="6">
    <location>
        <position position="119"/>
    </location>
</feature>
<accession>A0A8J2KF62</accession>
<dbReference type="Proteomes" id="UP000708208">
    <property type="component" value="Unassembled WGS sequence"/>
</dbReference>
<dbReference type="AlphaFoldDB" id="A0A8J2KF62"/>
<comment type="caution">
    <text evidence="6">The sequence shown here is derived from an EMBL/GenBank/DDBJ whole genome shotgun (WGS) entry which is preliminary data.</text>
</comment>
<dbReference type="GO" id="GO:0042574">
    <property type="term" value="P:retinal metabolic process"/>
    <property type="evidence" value="ECO:0007669"/>
    <property type="project" value="TreeGrafter"/>
</dbReference>
<evidence type="ECO:0000313" key="6">
    <source>
        <dbReference type="EMBL" id="CAG7816781.1"/>
    </source>
</evidence>
<sequence length="119" mass="13318">MSTVSIVKLFKSAEETDSPECVDIKGKLPEWLTGTYLRVGPAKYDFENFTMNHLLDGYAMVTKFKITKDKVTLEKKFLQSDSYRRAVAAQKPVITEFGTVACSDPNKSLLSKFVNAIVS</sequence>